<feature type="compositionally biased region" description="Basic and acidic residues" evidence="1">
    <location>
        <begin position="263"/>
        <end position="278"/>
    </location>
</feature>
<dbReference type="GeneID" id="30200182"/>
<dbReference type="Pfam" id="PF00249">
    <property type="entry name" value="Myb_DNA-binding"/>
    <property type="match status" value="2"/>
</dbReference>
<dbReference type="InterPro" id="IPR009057">
    <property type="entry name" value="Homeodomain-like_sf"/>
</dbReference>
<dbReference type="Gene3D" id="1.10.10.60">
    <property type="entry name" value="Homeodomain-like"/>
    <property type="match status" value="1"/>
</dbReference>
<evidence type="ECO:0000313" key="3">
    <source>
        <dbReference type="EMBL" id="ODQ62039.1"/>
    </source>
</evidence>
<feature type="region of interest" description="Disordered" evidence="1">
    <location>
        <begin position="759"/>
        <end position="840"/>
    </location>
</feature>
<dbReference type="FunFam" id="1.10.10.60:FF:000431">
    <property type="entry name" value="Set3C deacetylase complex subunit"/>
    <property type="match status" value="1"/>
</dbReference>
<feature type="domain" description="SANT" evidence="2">
    <location>
        <begin position="635"/>
        <end position="687"/>
    </location>
</feature>
<proteinExistence type="predicted"/>
<dbReference type="Proteomes" id="UP000094112">
    <property type="component" value="Unassembled WGS sequence"/>
</dbReference>
<feature type="region of interest" description="Disordered" evidence="1">
    <location>
        <begin position="930"/>
        <end position="950"/>
    </location>
</feature>
<feature type="region of interest" description="Disordered" evidence="1">
    <location>
        <begin position="1143"/>
        <end position="1196"/>
    </location>
</feature>
<feature type="compositionally biased region" description="Basic and acidic residues" evidence="1">
    <location>
        <begin position="296"/>
        <end position="306"/>
    </location>
</feature>
<evidence type="ECO:0000313" key="4">
    <source>
        <dbReference type="Proteomes" id="UP000094112"/>
    </source>
</evidence>
<accession>A0A1E3P9F2</accession>
<name>A0A1E3P9F2_WICAA</name>
<organism evidence="3 4">
    <name type="scientific">Wickerhamomyces anomalus (strain ATCC 58044 / CBS 1984 / NCYC 433 / NRRL Y-366-8)</name>
    <name type="common">Yeast</name>
    <name type="synonym">Hansenula anomala</name>
    <dbReference type="NCBI Taxonomy" id="683960"/>
    <lineage>
        <taxon>Eukaryota</taxon>
        <taxon>Fungi</taxon>
        <taxon>Dikarya</taxon>
        <taxon>Ascomycota</taxon>
        <taxon>Saccharomycotina</taxon>
        <taxon>Saccharomycetes</taxon>
        <taxon>Phaffomycetales</taxon>
        <taxon>Wickerhamomycetaceae</taxon>
        <taxon>Wickerhamomyces</taxon>
    </lineage>
</organism>
<feature type="compositionally biased region" description="Basic and acidic residues" evidence="1">
    <location>
        <begin position="787"/>
        <end position="799"/>
    </location>
</feature>
<evidence type="ECO:0000256" key="1">
    <source>
        <dbReference type="SAM" id="MobiDB-lite"/>
    </source>
</evidence>
<dbReference type="RefSeq" id="XP_019041246.1">
    <property type="nucleotide sequence ID" value="XM_019182936.1"/>
</dbReference>
<protein>
    <recommendedName>
        <fullName evidence="2">SANT domain-containing protein</fullName>
    </recommendedName>
</protein>
<feature type="compositionally biased region" description="Acidic residues" evidence="1">
    <location>
        <begin position="237"/>
        <end position="248"/>
    </location>
</feature>
<feature type="compositionally biased region" description="Basic and acidic residues" evidence="1">
    <location>
        <begin position="159"/>
        <end position="179"/>
    </location>
</feature>
<dbReference type="PANTHER" id="PTHR13992">
    <property type="entry name" value="NUCLEAR RECEPTOR CO-REPRESSOR RELATED NCOR"/>
    <property type="match status" value="1"/>
</dbReference>
<feature type="compositionally biased region" description="Polar residues" evidence="1">
    <location>
        <begin position="112"/>
        <end position="136"/>
    </location>
</feature>
<keyword evidence="4" id="KW-1185">Reference proteome</keyword>
<dbReference type="InterPro" id="IPR001005">
    <property type="entry name" value="SANT/Myb"/>
</dbReference>
<gene>
    <name evidence="3" type="ORF">WICANDRAFT_60109</name>
</gene>
<feature type="compositionally biased region" description="Polar residues" evidence="1">
    <location>
        <begin position="1010"/>
        <end position="1028"/>
    </location>
</feature>
<dbReference type="AlphaFoldDB" id="A0A1E3P9F2"/>
<dbReference type="PANTHER" id="PTHR13992:SF39">
    <property type="entry name" value="SMRTER, ISOFORM G"/>
    <property type="match status" value="1"/>
</dbReference>
<dbReference type="Gene3D" id="1.20.58.1880">
    <property type="match status" value="1"/>
</dbReference>
<feature type="compositionally biased region" description="Low complexity" evidence="1">
    <location>
        <begin position="712"/>
        <end position="727"/>
    </location>
</feature>
<sequence>MSADRNVRSQYPHRWGSSGSSGDRDDKQQQQSSSYQRHRQLSGASSSSNYHVPQSNRSSRDSYTGSGTGSGSYYDYSYKSNRPYYQPHSYRHQSRPNKSSDSYVGYHRNSKGSENPSSLSERIDSSTSNGFKSNKPNGFASGYDSYYERRNQRYSGSAEYRRNPEEKSDHYYPQRDRRTSLISSSSSTKPNRLQKSDERSVSPLNSDPYSEPPKLTEGYQRKSRPSLIPSNFKDDDNQNDEEDDDYELESALKHIPKPAIRQDTQDDKETKDETESSKEPSSGIQDRISEKIPLTLEHKEELDEQKGTLTRQSSEDSTYEPEQSLKDDKVIKDEKKPSDVNLDDKMDVDQPTRDEESDNYEPEIDVVETEHENSEPSPIPQEKEEHDEVLEDKSEEEPKLPIDEEQVKVEPKKKKITEGKLIVPLEKIDGCIFPMSKTQLRVWELKNISREDIIEVSPYLLKRPIKNLEDYPFYSRNLLVHQQGFKLKLMEKLSVLKGSTFDHKISLWNEYSQRSDDWNERCDEMDAQLRDLYPSQEIESEEQSQQPEPEPEHHQSSTRRGGRYHGDTVRSEAEFLEILKNLEKEKESDPFYKAELLAAKIPDMILNPVEKNLKRLDVNNLVLDKEEWAKRINTDGVDNFSKHEHELFCEAFLSNPKKFGRISAAMGGLRTPQECVLHYYKTKKLLTDYKQLVASKKKKYRKGKGNRRISKSKNATATNTSAPNTPSVETPADSGGEEKELALENFIPKEVVAEEFYTETGRRRRAAAPVFDSSKGAKNPNEQDNVDGAKGEDERKRALENNSPNETQDEDAKSNGAKHPPKKKARGPKLKKKEEVKIDNITPPAIETEEGRNGGRVITSYWSVRDINYFATLIGEFGTQWALISERMKTKSTTMVRNYYLKNADSHGWRSIAEAADKKNESYPHYPQNLVNNPSEPQVLKRPPLGVFSSHGDLPSNVNVSTTVKHEPSALPSVKNLAPFSQSVVPLQPLFQPQSQPQPQPPQSHLPSIGGSNSRSNPFSITSLLNPSEESKPSLPNPNPIPETSNRGSLLPTFNEQRDVYASYRNPASNGNGGSSVLSILNKEEPKPFNPLSTLVAVAAGNNNSTWNSPSTTGQNLPNLGGNKFDYNRDNLPQPSMYQFNGPFSDGNKFQQPENPSSTAGLPSNFRNILLPNAGQPDQNNGMRNDNNNNNNASFL</sequence>
<dbReference type="InterPro" id="IPR017884">
    <property type="entry name" value="SANT_dom"/>
</dbReference>
<feature type="compositionally biased region" description="Basic residues" evidence="1">
    <location>
        <begin position="819"/>
        <end position="831"/>
    </location>
</feature>
<dbReference type="PROSITE" id="PS51293">
    <property type="entry name" value="SANT"/>
    <property type="match status" value="1"/>
</dbReference>
<feature type="region of interest" description="Disordered" evidence="1">
    <location>
        <begin position="1"/>
        <end position="404"/>
    </location>
</feature>
<dbReference type="InterPro" id="IPR051571">
    <property type="entry name" value="N-CoR_corepressor"/>
</dbReference>
<dbReference type="STRING" id="683960.A0A1E3P9F2"/>
<feature type="compositionally biased region" description="Low complexity" evidence="1">
    <location>
        <begin position="1180"/>
        <end position="1196"/>
    </location>
</feature>
<feature type="compositionally biased region" description="Polar residues" evidence="1">
    <location>
        <begin position="1148"/>
        <end position="1167"/>
    </location>
</feature>
<feature type="compositionally biased region" description="Acidic residues" evidence="1">
    <location>
        <begin position="355"/>
        <end position="367"/>
    </location>
</feature>
<dbReference type="CDD" id="cd00167">
    <property type="entry name" value="SANT"/>
    <property type="match status" value="2"/>
</dbReference>
<evidence type="ECO:0000259" key="2">
    <source>
        <dbReference type="PROSITE" id="PS51293"/>
    </source>
</evidence>
<dbReference type="SMART" id="SM00717">
    <property type="entry name" value="SANT"/>
    <property type="match status" value="2"/>
</dbReference>
<feature type="region of interest" description="Disordered" evidence="1">
    <location>
        <begin position="697"/>
        <end position="737"/>
    </location>
</feature>
<feature type="compositionally biased region" description="Basic residues" evidence="1">
    <location>
        <begin position="697"/>
        <end position="711"/>
    </location>
</feature>
<dbReference type="OrthoDB" id="10258692at2759"/>
<feature type="compositionally biased region" description="Basic and acidic residues" evidence="1">
    <location>
        <begin position="323"/>
        <end position="354"/>
    </location>
</feature>
<feature type="compositionally biased region" description="Polar residues" evidence="1">
    <location>
        <begin position="1042"/>
        <end position="1052"/>
    </location>
</feature>
<feature type="compositionally biased region" description="Polar residues" evidence="1">
    <location>
        <begin position="307"/>
        <end position="316"/>
    </location>
</feature>
<dbReference type="EMBL" id="KV454208">
    <property type="protein sequence ID" value="ODQ62039.1"/>
    <property type="molecule type" value="Genomic_DNA"/>
</dbReference>
<dbReference type="GO" id="GO:0034967">
    <property type="term" value="C:Set3 complex"/>
    <property type="evidence" value="ECO:0007669"/>
    <property type="project" value="TreeGrafter"/>
</dbReference>
<dbReference type="SUPFAM" id="SSF46689">
    <property type="entry name" value="Homeodomain-like"/>
    <property type="match status" value="2"/>
</dbReference>
<feature type="compositionally biased region" description="Low complexity" evidence="1">
    <location>
        <begin position="61"/>
        <end position="78"/>
    </location>
</feature>
<feature type="region of interest" description="Disordered" evidence="1">
    <location>
        <begin position="537"/>
        <end position="566"/>
    </location>
</feature>
<feature type="compositionally biased region" description="Polar residues" evidence="1">
    <location>
        <begin position="43"/>
        <end position="56"/>
    </location>
</feature>
<reference evidence="3 4" key="1">
    <citation type="journal article" date="2016" name="Proc. Natl. Acad. Sci. U.S.A.">
        <title>Comparative genomics of biotechnologically important yeasts.</title>
        <authorList>
            <person name="Riley R."/>
            <person name="Haridas S."/>
            <person name="Wolfe K.H."/>
            <person name="Lopes M.R."/>
            <person name="Hittinger C.T."/>
            <person name="Goeker M."/>
            <person name="Salamov A.A."/>
            <person name="Wisecaver J.H."/>
            <person name="Long T.M."/>
            <person name="Calvey C.H."/>
            <person name="Aerts A.L."/>
            <person name="Barry K.W."/>
            <person name="Choi C."/>
            <person name="Clum A."/>
            <person name="Coughlan A.Y."/>
            <person name="Deshpande S."/>
            <person name="Douglass A.P."/>
            <person name="Hanson S.J."/>
            <person name="Klenk H.-P."/>
            <person name="LaButti K.M."/>
            <person name="Lapidus A."/>
            <person name="Lindquist E.A."/>
            <person name="Lipzen A.M."/>
            <person name="Meier-Kolthoff J.P."/>
            <person name="Ohm R.A."/>
            <person name="Otillar R.P."/>
            <person name="Pangilinan J.L."/>
            <person name="Peng Y."/>
            <person name="Rokas A."/>
            <person name="Rosa C.A."/>
            <person name="Scheuner C."/>
            <person name="Sibirny A.A."/>
            <person name="Slot J.C."/>
            <person name="Stielow J.B."/>
            <person name="Sun H."/>
            <person name="Kurtzman C.P."/>
            <person name="Blackwell M."/>
            <person name="Grigoriev I.V."/>
            <person name="Jeffries T.W."/>
        </authorList>
    </citation>
    <scope>NUCLEOTIDE SEQUENCE [LARGE SCALE GENOMIC DNA]</scope>
    <source>
        <strain evidence="4">ATCC 58044 / CBS 1984 / NCYC 433 / NRRL Y-366-8</strain>
    </source>
</reference>
<feature type="region of interest" description="Disordered" evidence="1">
    <location>
        <begin position="990"/>
        <end position="1052"/>
    </location>
</feature>
<dbReference type="GO" id="GO:0006357">
    <property type="term" value="P:regulation of transcription by RNA polymerase II"/>
    <property type="evidence" value="ECO:0007669"/>
    <property type="project" value="TreeGrafter"/>
</dbReference>